<dbReference type="AlphaFoldDB" id="A0A7D5GES0"/>
<keyword evidence="3" id="KW-1185">Reference proteome</keyword>
<feature type="domain" description="Xylose isomerase-like TIM barrel" evidence="1">
    <location>
        <begin position="19"/>
        <end position="272"/>
    </location>
</feature>
<dbReference type="EMBL" id="CP058531">
    <property type="protein sequence ID" value="QLG29972.1"/>
    <property type="molecule type" value="Genomic_DNA"/>
</dbReference>
<keyword evidence="2" id="KW-0614">Plasmid</keyword>
<organism evidence="2 3">
    <name type="scientific">Halorarum halophilum</name>
    <dbReference type="NCBI Taxonomy" id="2743090"/>
    <lineage>
        <taxon>Archaea</taxon>
        <taxon>Methanobacteriati</taxon>
        <taxon>Methanobacteriota</taxon>
        <taxon>Stenosarchaea group</taxon>
        <taxon>Halobacteria</taxon>
        <taxon>Halobacteriales</taxon>
        <taxon>Haloferacaceae</taxon>
        <taxon>Halorarum</taxon>
    </lineage>
</organism>
<keyword evidence="2" id="KW-0413">Isomerase</keyword>
<evidence type="ECO:0000259" key="1">
    <source>
        <dbReference type="Pfam" id="PF01261"/>
    </source>
</evidence>
<dbReference type="Gene3D" id="3.20.20.150">
    <property type="entry name" value="Divalent-metal-dependent TIM barrel enzymes"/>
    <property type="match status" value="1"/>
</dbReference>
<proteinExistence type="predicted"/>
<dbReference type="SUPFAM" id="SSF51658">
    <property type="entry name" value="Xylose isomerase-like"/>
    <property type="match status" value="1"/>
</dbReference>
<dbReference type="OrthoDB" id="165864at2157"/>
<dbReference type="PANTHER" id="PTHR12110">
    <property type="entry name" value="HYDROXYPYRUVATE ISOMERASE"/>
    <property type="match status" value="1"/>
</dbReference>
<accession>A0A7D5GES0</accession>
<dbReference type="InterPro" id="IPR036237">
    <property type="entry name" value="Xyl_isomerase-like_sf"/>
</dbReference>
<evidence type="ECO:0000313" key="3">
    <source>
        <dbReference type="Proteomes" id="UP000509750"/>
    </source>
</evidence>
<sequence>MRLAMTTLGCPKWDIETVFTRASDYGFDGVDFRGLQENLDITRQPEFTSEMDQTRRLLDEAGLSVSALSSSIEICNSDSSEENVSRARRLLPIAHGLDVEYIRVFGKGDSDTQSDSEMARTGRTTMEQILSLEGATDVQWIVETHDNWTQSEDCRVLVDRVDSPNVSVLWDVGHTARTGSESPAETLETLGSSIEYVHIKDAVYEPDHEYAMDDGWRYVAPGTGELPLAETIQLLRRVCFDGWVLFEHEKRWHPELQDPEHAYPAFVDWFKNLSRGR</sequence>
<evidence type="ECO:0000313" key="2">
    <source>
        <dbReference type="EMBL" id="QLG29972.1"/>
    </source>
</evidence>
<geneLocation type="plasmid" evidence="2 3">
    <name>unnamed2</name>
</geneLocation>
<name>A0A7D5GES0_9EURY</name>
<gene>
    <name evidence="2" type="ORF">HUG10_20260</name>
</gene>
<reference evidence="2 3" key="1">
    <citation type="submission" date="2020-07" db="EMBL/GenBank/DDBJ databases">
        <title>Gai3-2, isolated from salt lake.</title>
        <authorList>
            <person name="Cui H."/>
            <person name="Shi X."/>
        </authorList>
    </citation>
    <scope>NUCLEOTIDE SEQUENCE [LARGE SCALE GENOMIC DNA]</scope>
    <source>
        <strain evidence="2 3">Gai3-2</strain>
        <plasmid evidence="2 3">unnamed2</plasmid>
    </source>
</reference>
<dbReference type="InterPro" id="IPR013022">
    <property type="entry name" value="Xyl_isomerase-like_TIM-brl"/>
</dbReference>
<protein>
    <submittedName>
        <fullName evidence="2">Sugar phosphate isomerase/epimerase</fullName>
    </submittedName>
</protein>
<dbReference type="InterPro" id="IPR050312">
    <property type="entry name" value="IolE/XylAMocC-like"/>
</dbReference>
<dbReference type="GO" id="GO:0016853">
    <property type="term" value="F:isomerase activity"/>
    <property type="evidence" value="ECO:0007669"/>
    <property type="project" value="UniProtKB-KW"/>
</dbReference>
<dbReference type="KEGG" id="halg:HUG10_20260"/>
<dbReference type="Pfam" id="PF01261">
    <property type="entry name" value="AP_endonuc_2"/>
    <property type="match status" value="1"/>
</dbReference>
<dbReference type="Proteomes" id="UP000509750">
    <property type="component" value="Plasmid unnamed2"/>
</dbReference>